<dbReference type="InterPro" id="IPR038765">
    <property type="entry name" value="Papain-like_cys_pep_sf"/>
</dbReference>
<dbReference type="Proteomes" id="UP000031967">
    <property type="component" value="Unassembled WGS sequence"/>
</dbReference>
<dbReference type="SUPFAM" id="SSF54001">
    <property type="entry name" value="Cysteine proteinases"/>
    <property type="match status" value="1"/>
</dbReference>
<evidence type="ECO:0000313" key="3">
    <source>
        <dbReference type="EMBL" id="KIL39098.1"/>
    </source>
</evidence>
<name>A0ABR5AE58_9BACL</name>
<dbReference type="CDD" id="cd02619">
    <property type="entry name" value="Peptidase_C1"/>
    <property type="match status" value="1"/>
</dbReference>
<proteinExistence type="inferred from homology"/>
<dbReference type="InterPro" id="IPR013128">
    <property type="entry name" value="Peptidase_C1A"/>
</dbReference>
<comment type="similarity">
    <text evidence="1">Belongs to the peptidase C1 family.</text>
</comment>
<gene>
    <name evidence="3" type="ORF">SD70_22395</name>
</gene>
<organism evidence="3 4">
    <name type="scientific">Gordoniibacillus kamchatkensis</name>
    <dbReference type="NCBI Taxonomy" id="1590651"/>
    <lineage>
        <taxon>Bacteria</taxon>
        <taxon>Bacillati</taxon>
        <taxon>Bacillota</taxon>
        <taxon>Bacilli</taxon>
        <taxon>Bacillales</taxon>
        <taxon>Paenibacillaceae</taxon>
        <taxon>Gordoniibacillus</taxon>
    </lineage>
</organism>
<protein>
    <recommendedName>
        <fullName evidence="2">Peptidase C1A papain C-terminal domain-containing protein</fullName>
    </recommendedName>
</protein>
<dbReference type="SMART" id="SM00645">
    <property type="entry name" value="Pept_C1"/>
    <property type="match status" value="1"/>
</dbReference>
<dbReference type="InterPro" id="IPR000668">
    <property type="entry name" value="Peptidase_C1A_C"/>
</dbReference>
<dbReference type="PANTHER" id="PTHR12411">
    <property type="entry name" value="CYSTEINE PROTEASE FAMILY C1-RELATED"/>
    <property type="match status" value="1"/>
</dbReference>
<keyword evidence="4" id="KW-1185">Reference proteome</keyword>
<accession>A0ABR5AE58</accession>
<dbReference type="Pfam" id="PF00112">
    <property type="entry name" value="Peptidase_C1"/>
    <property type="match status" value="1"/>
</dbReference>
<evidence type="ECO:0000259" key="2">
    <source>
        <dbReference type="SMART" id="SM00645"/>
    </source>
</evidence>
<evidence type="ECO:0000256" key="1">
    <source>
        <dbReference type="ARBA" id="ARBA00008455"/>
    </source>
</evidence>
<dbReference type="EMBL" id="JXAK01000044">
    <property type="protein sequence ID" value="KIL39098.1"/>
    <property type="molecule type" value="Genomic_DNA"/>
</dbReference>
<feature type="domain" description="Peptidase C1A papain C-terminal" evidence="2">
    <location>
        <begin position="11"/>
        <end position="227"/>
    </location>
</feature>
<dbReference type="Gene3D" id="3.90.70.10">
    <property type="entry name" value="Cysteine proteinases"/>
    <property type="match status" value="1"/>
</dbReference>
<sequence>MSATYVRPADLPEQIDLRPHLSPVVDQGPLGSCTANAIVSGLREYLLLQSRDSFTPLSRLFLYWHERELEGHIGEDSGAYIRDGMKVLQQLGVCPERDYPYRVDHFADRPTVQAETDARAYRIAEYHRVLDLDALKAALAEQQPVVIGLLLYESFESPEVASTGKVPLPRKTRERVLGGHAMLAVGYKNQARGQGYVIVRNSWGEGWGDHGYCYIPYRMFRDPSLMLDMWTGK</sequence>
<evidence type="ECO:0000313" key="4">
    <source>
        <dbReference type="Proteomes" id="UP000031967"/>
    </source>
</evidence>
<reference evidence="3 4" key="1">
    <citation type="submission" date="2014-12" db="EMBL/GenBank/DDBJ databases">
        <title>Draft genome sequence of Paenibacillus kamchatkensis strain B-2647.</title>
        <authorList>
            <person name="Karlyshev A.V."/>
            <person name="Kudryashova E.B."/>
        </authorList>
    </citation>
    <scope>NUCLEOTIDE SEQUENCE [LARGE SCALE GENOMIC DNA]</scope>
    <source>
        <strain evidence="3 4">VKM B-2647</strain>
    </source>
</reference>
<comment type="caution">
    <text evidence="3">The sequence shown here is derived from an EMBL/GenBank/DDBJ whole genome shotgun (WGS) entry which is preliminary data.</text>
</comment>